<evidence type="ECO:0000256" key="1">
    <source>
        <dbReference type="ARBA" id="ARBA00029464"/>
    </source>
</evidence>
<dbReference type="AlphaFoldDB" id="A0A1V6RDU6"/>
<dbReference type="PANTHER" id="PTHR47751:SF1">
    <property type="entry name" value="SUPERFAMILY HYDROLASE, PUTATIVE (AFU_ORTHOLOGUE AFUA_2G16580)-RELATED"/>
    <property type="match status" value="1"/>
</dbReference>
<dbReference type="Gene3D" id="3.40.50.1820">
    <property type="entry name" value="alpha/beta hydrolase"/>
    <property type="match status" value="1"/>
</dbReference>
<dbReference type="STRING" id="60172.A0A1V6RDU6"/>
<dbReference type="InterPro" id="IPR029058">
    <property type="entry name" value="AB_hydrolase_fold"/>
</dbReference>
<dbReference type="InterPro" id="IPR051411">
    <property type="entry name" value="Polyketide_trans_af380"/>
</dbReference>
<name>A0A1V6RDU6_9EURO</name>
<proteinExistence type="inferred from homology"/>
<sequence>MIRDGVKNTAAEAPASALADTLAGAAKARLAEDKGEEYGQLPFAPDDPKTVPKAFPALYKEAADYYRTPQGSHCRLTNRFPLRSTDLLANFDAFALNRFISHRPLLMISGTDADTSEGSIQRLGGSDGAPTAPRSITCDSAAAVLIDGGPGGGLCLECLDAYIQE</sequence>
<dbReference type="EMBL" id="MDYO01000006">
    <property type="protein sequence ID" value="OQD99441.1"/>
    <property type="molecule type" value="Genomic_DNA"/>
</dbReference>
<dbReference type="Proteomes" id="UP000191612">
    <property type="component" value="Unassembled WGS sequence"/>
</dbReference>
<comment type="similarity">
    <text evidence="1">Belongs to the polyketide transferase af380 family.</text>
</comment>
<accession>A0A1V6RDU6</accession>
<dbReference type="GO" id="GO:0072330">
    <property type="term" value="P:monocarboxylic acid biosynthetic process"/>
    <property type="evidence" value="ECO:0007669"/>
    <property type="project" value="UniProtKB-ARBA"/>
</dbReference>
<evidence type="ECO:0000313" key="3">
    <source>
        <dbReference type="Proteomes" id="UP000191612"/>
    </source>
</evidence>
<dbReference type="GO" id="GO:0017000">
    <property type="term" value="P:antibiotic biosynthetic process"/>
    <property type="evidence" value="ECO:0007669"/>
    <property type="project" value="UniProtKB-ARBA"/>
</dbReference>
<reference evidence="3" key="1">
    <citation type="journal article" date="2017" name="Nat. Microbiol.">
        <title>Global analysis of biosynthetic gene clusters reveals vast potential of secondary metabolite production in Penicillium species.</title>
        <authorList>
            <person name="Nielsen J.C."/>
            <person name="Grijseels S."/>
            <person name="Prigent S."/>
            <person name="Ji B."/>
            <person name="Dainat J."/>
            <person name="Nielsen K.F."/>
            <person name="Frisvad J.C."/>
            <person name="Workman M."/>
            <person name="Nielsen J."/>
        </authorList>
    </citation>
    <scope>NUCLEOTIDE SEQUENCE [LARGE SCALE GENOMIC DNA]</scope>
    <source>
        <strain evidence="3">IBT 29525</strain>
    </source>
</reference>
<protein>
    <submittedName>
        <fullName evidence="2">Uncharacterized protein</fullName>
    </submittedName>
</protein>
<dbReference type="Gene3D" id="1.10.10.800">
    <property type="match status" value="1"/>
</dbReference>
<keyword evidence="3" id="KW-1185">Reference proteome</keyword>
<gene>
    <name evidence="2" type="ORF">PENSOL_c006G03040</name>
</gene>
<organism evidence="2 3">
    <name type="scientific">Penicillium solitum</name>
    <dbReference type="NCBI Taxonomy" id="60172"/>
    <lineage>
        <taxon>Eukaryota</taxon>
        <taxon>Fungi</taxon>
        <taxon>Dikarya</taxon>
        <taxon>Ascomycota</taxon>
        <taxon>Pezizomycotina</taxon>
        <taxon>Eurotiomycetes</taxon>
        <taxon>Eurotiomycetidae</taxon>
        <taxon>Eurotiales</taxon>
        <taxon>Aspergillaceae</taxon>
        <taxon>Penicillium</taxon>
    </lineage>
</organism>
<comment type="caution">
    <text evidence="2">The sequence shown here is derived from an EMBL/GenBank/DDBJ whole genome shotgun (WGS) entry which is preliminary data.</text>
</comment>
<evidence type="ECO:0000313" key="2">
    <source>
        <dbReference type="EMBL" id="OQD99441.1"/>
    </source>
</evidence>
<dbReference type="PANTHER" id="PTHR47751">
    <property type="entry name" value="SUPERFAMILY HYDROLASE, PUTATIVE (AFU_ORTHOLOGUE AFUA_2G16580)-RELATED"/>
    <property type="match status" value="1"/>
</dbReference>